<dbReference type="EMBL" id="BAABKQ010000001">
    <property type="protein sequence ID" value="GAA4805009.1"/>
    <property type="molecule type" value="Genomic_DNA"/>
</dbReference>
<dbReference type="Pfam" id="PF08242">
    <property type="entry name" value="Methyltransf_12"/>
    <property type="match status" value="1"/>
</dbReference>
<dbReference type="PANTHER" id="PTHR43464:SF19">
    <property type="entry name" value="UBIQUINONE BIOSYNTHESIS O-METHYLTRANSFERASE, MITOCHONDRIAL"/>
    <property type="match status" value="1"/>
</dbReference>
<accession>A0ABP9C9J7</accession>
<dbReference type="Proteomes" id="UP001500839">
    <property type="component" value="Unassembled WGS sequence"/>
</dbReference>
<name>A0ABP9C9J7_9ACTN</name>
<reference evidence="6" key="1">
    <citation type="journal article" date="2019" name="Int. J. Syst. Evol. Microbiol.">
        <title>The Global Catalogue of Microorganisms (GCM) 10K type strain sequencing project: providing services to taxonomists for standard genome sequencing and annotation.</title>
        <authorList>
            <consortium name="The Broad Institute Genomics Platform"/>
            <consortium name="The Broad Institute Genome Sequencing Center for Infectious Disease"/>
            <person name="Wu L."/>
            <person name="Ma J."/>
        </authorList>
    </citation>
    <scope>NUCLEOTIDE SEQUENCE [LARGE SCALE GENOMIC DNA]</scope>
    <source>
        <strain evidence="6">JCM 18542</strain>
    </source>
</reference>
<evidence type="ECO:0000256" key="2">
    <source>
        <dbReference type="ARBA" id="ARBA00022679"/>
    </source>
</evidence>
<organism evidence="5 6">
    <name type="scientific">Tomitella cavernea</name>
    <dbReference type="NCBI Taxonomy" id="1387982"/>
    <lineage>
        <taxon>Bacteria</taxon>
        <taxon>Bacillati</taxon>
        <taxon>Actinomycetota</taxon>
        <taxon>Actinomycetes</taxon>
        <taxon>Mycobacteriales</taxon>
        <taxon>Tomitella</taxon>
    </lineage>
</organism>
<evidence type="ECO:0000256" key="1">
    <source>
        <dbReference type="ARBA" id="ARBA00022603"/>
    </source>
</evidence>
<gene>
    <name evidence="5" type="ORF">GCM10023353_04620</name>
</gene>
<evidence type="ECO:0000313" key="6">
    <source>
        <dbReference type="Proteomes" id="UP001500839"/>
    </source>
</evidence>
<evidence type="ECO:0000259" key="4">
    <source>
        <dbReference type="Pfam" id="PF08242"/>
    </source>
</evidence>
<evidence type="ECO:0000313" key="5">
    <source>
        <dbReference type="EMBL" id="GAA4805009.1"/>
    </source>
</evidence>
<dbReference type="Gene3D" id="3.40.50.150">
    <property type="entry name" value="Vaccinia Virus protein VP39"/>
    <property type="match status" value="1"/>
</dbReference>
<protein>
    <recommendedName>
        <fullName evidence="4">Methyltransferase type 12 domain-containing protein</fullName>
    </recommendedName>
</protein>
<dbReference type="SUPFAM" id="SSF53335">
    <property type="entry name" value="S-adenosyl-L-methionine-dependent methyltransferases"/>
    <property type="match status" value="1"/>
</dbReference>
<dbReference type="CDD" id="cd02440">
    <property type="entry name" value="AdoMet_MTases"/>
    <property type="match status" value="1"/>
</dbReference>
<keyword evidence="2" id="KW-0808">Transferase</keyword>
<proteinExistence type="predicted"/>
<keyword evidence="3" id="KW-0949">S-adenosyl-L-methionine</keyword>
<dbReference type="PANTHER" id="PTHR43464">
    <property type="entry name" value="METHYLTRANSFERASE"/>
    <property type="match status" value="1"/>
</dbReference>
<dbReference type="InterPro" id="IPR029063">
    <property type="entry name" value="SAM-dependent_MTases_sf"/>
</dbReference>
<keyword evidence="6" id="KW-1185">Reference proteome</keyword>
<evidence type="ECO:0000256" key="3">
    <source>
        <dbReference type="ARBA" id="ARBA00022691"/>
    </source>
</evidence>
<dbReference type="InterPro" id="IPR013217">
    <property type="entry name" value="Methyltransf_12"/>
</dbReference>
<comment type="caution">
    <text evidence="5">The sequence shown here is derived from an EMBL/GenBank/DDBJ whole genome shotgun (WGS) entry which is preliminary data.</text>
</comment>
<sequence>MFRGLSNNMLYHRPMIDDAAHATPADPTWSDPALASRFVDDAYATVKGRVRTHVLHHQLLEHLPPAPAAVLDVGGGASHQSFPLAAAGHNITVLDPSAAMLDQARTRLANLPAEAQARATLLQSAGEDAAAATAGRRFDAVLCHGVLGYLADPSPLIAQLCACTKPGGIVSIMTGNAATQAIAPALRRRWSDALAAFDAPTADIPGLGVRGRGDTVDGLGALLQAHGVETERWYGTWTFVDWLAFGGTPLDDADDAEVAAIAAVELEASQRDPYRQVSRAFHLIGRKTARD</sequence>
<feature type="domain" description="Methyltransferase type 12" evidence="4">
    <location>
        <begin position="71"/>
        <end position="170"/>
    </location>
</feature>
<keyword evidence="1" id="KW-0489">Methyltransferase</keyword>